<reference evidence="7 8" key="1">
    <citation type="submission" date="2014-01" db="EMBL/GenBank/DDBJ databases">
        <title>Sulfitobacter donghicola JCM 14565 Genome Sequencing.</title>
        <authorList>
            <person name="Lai Q."/>
            <person name="Hong Z."/>
        </authorList>
    </citation>
    <scope>NUCLEOTIDE SEQUENCE [LARGE SCALE GENOMIC DNA]</scope>
    <source>
        <strain evidence="7 8">JCM 14565</strain>
    </source>
</reference>
<sequence>MISLTSPVKTRAHGWPAGAKLLGLCVASVGLFSAPYLWVQMAAAATTLLLYSLPGQVFLRFGLRRLLPLWPFVVLVLVWHVATSAAYLGAVITLRMLTAVALANLVTMTTSLEAMMDVFRRILRPFSRMGLNFRAIELAAAMVIRFTPVLAEKGAALTLAWRARARRRAGWRVIVPFMVLALDDADHVADALRARGGFDTDKERH</sequence>
<evidence type="ECO:0000256" key="3">
    <source>
        <dbReference type="ARBA" id="ARBA00022692"/>
    </source>
</evidence>
<keyword evidence="5 6" id="KW-0472">Membrane</keyword>
<evidence type="ECO:0000256" key="1">
    <source>
        <dbReference type="ARBA" id="ARBA00004141"/>
    </source>
</evidence>
<dbReference type="STRING" id="1300350.Z948_1936"/>
<accession>A0A073IN54</accession>
<dbReference type="InterPro" id="IPR003339">
    <property type="entry name" value="ABC/ECF_trnsptr_transmembrane"/>
</dbReference>
<dbReference type="OrthoDB" id="5868344at2"/>
<feature type="transmembrane region" description="Helical" evidence="6">
    <location>
        <begin position="44"/>
        <end position="62"/>
    </location>
</feature>
<feature type="transmembrane region" description="Helical" evidence="6">
    <location>
        <begin position="21"/>
        <end position="38"/>
    </location>
</feature>
<feature type="transmembrane region" description="Helical" evidence="6">
    <location>
        <begin position="96"/>
        <end position="119"/>
    </location>
</feature>
<evidence type="ECO:0000256" key="4">
    <source>
        <dbReference type="ARBA" id="ARBA00022989"/>
    </source>
</evidence>
<dbReference type="RefSeq" id="WP_025059324.1">
    <property type="nucleotide sequence ID" value="NZ_JAMC01000001.1"/>
</dbReference>
<organism evidence="7 8">
    <name type="scientific">Sulfitobacter donghicola DSW-25 = KCTC 12864 = JCM 14565</name>
    <dbReference type="NCBI Taxonomy" id="1300350"/>
    <lineage>
        <taxon>Bacteria</taxon>
        <taxon>Pseudomonadati</taxon>
        <taxon>Pseudomonadota</taxon>
        <taxon>Alphaproteobacteria</taxon>
        <taxon>Rhodobacterales</taxon>
        <taxon>Roseobacteraceae</taxon>
        <taxon>Sulfitobacter</taxon>
    </lineage>
</organism>
<dbReference type="eggNOG" id="COG0619">
    <property type="taxonomic scope" value="Bacteria"/>
</dbReference>
<proteinExistence type="inferred from homology"/>
<dbReference type="AlphaFoldDB" id="A0A073IN54"/>
<protein>
    <submittedName>
        <fullName evidence="7">ABC transporter permease</fullName>
    </submittedName>
</protein>
<evidence type="ECO:0000256" key="6">
    <source>
        <dbReference type="SAM" id="Phobius"/>
    </source>
</evidence>
<feature type="transmembrane region" description="Helical" evidence="6">
    <location>
        <begin position="69"/>
        <end position="90"/>
    </location>
</feature>
<keyword evidence="4 6" id="KW-1133">Transmembrane helix</keyword>
<comment type="caution">
    <text evidence="7">The sequence shown here is derived from an EMBL/GenBank/DDBJ whole genome shotgun (WGS) entry which is preliminary data.</text>
</comment>
<evidence type="ECO:0000256" key="2">
    <source>
        <dbReference type="ARBA" id="ARBA00008564"/>
    </source>
</evidence>
<dbReference type="Proteomes" id="UP000027734">
    <property type="component" value="Unassembled WGS sequence"/>
</dbReference>
<keyword evidence="8" id="KW-1185">Reference proteome</keyword>
<dbReference type="CDD" id="cd16914">
    <property type="entry name" value="EcfT"/>
    <property type="match status" value="1"/>
</dbReference>
<keyword evidence="3 6" id="KW-0812">Transmembrane</keyword>
<dbReference type="Pfam" id="PF02361">
    <property type="entry name" value="CbiQ"/>
    <property type="match status" value="1"/>
</dbReference>
<evidence type="ECO:0000313" key="8">
    <source>
        <dbReference type="Proteomes" id="UP000027734"/>
    </source>
</evidence>
<name>A0A073IN54_9RHOB</name>
<comment type="similarity">
    <text evidence="2">Belongs to the CbiQ family.</text>
</comment>
<gene>
    <name evidence="7" type="ORF">DSW25_03225</name>
</gene>
<dbReference type="GO" id="GO:0005886">
    <property type="term" value="C:plasma membrane"/>
    <property type="evidence" value="ECO:0007669"/>
    <property type="project" value="UniProtKB-ARBA"/>
</dbReference>
<comment type="subcellular location">
    <subcellularLocation>
        <location evidence="1">Membrane</location>
        <topology evidence="1">Multi-pass membrane protein</topology>
    </subcellularLocation>
</comment>
<evidence type="ECO:0000313" key="7">
    <source>
        <dbReference type="EMBL" id="KEJ90921.1"/>
    </source>
</evidence>
<evidence type="ECO:0000256" key="5">
    <source>
        <dbReference type="ARBA" id="ARBA00023136"/>
    </source>
</evidence>
<dbReference type="EMBL" id="JAMC01000001">
    <property type="protein sequence ID" value="KEJ90921.1"/>
    <property type="molecule type" value="Genomic_DNA"/>
</dbReference>